<evidence type="ECO:0000256" key="3">
    <source>
        <dbReference type="ARBA" id="ARBA00022679"/>
    </source>
</evidence>
<dbReference type="GO" id="GO:0003886">
    <property type="term" value="F:DNA (cytosine-5-)-methyltransferase activity"/>
    <property type="evidence" value="ECO:0007669"/>
    <property type="project" value="UniProtKB-EC"/>
</dbReference>
<keyword evidence="4 5" id="KW-0949">S-adenosyl-L-methionine</keyword>
<feature type="region of interest" description="Disordered" evidence="6">
    <location>
        <begin position="550"/>
        <end position="576"/>
    </location>
</feature>
<dbReference type="STRING" id="1531966.A0A0A1TS64"/>
<evidence type="ECO:0000313" key="7">
    <source>
        <dbReference type="EMBL" id="CEJ94948.1"/>
    </source>
</evidence>
<keyword evidence="2 5" id="KW-0489">Methyltransferase</keyword>
<dbReference type="PRINTS" id="PR00105">
    <property type="entry name" value="C5METTRFRASE"/>
</dbReference>
<reference evidence="7 8" key="1">
    <citation type="journal article" date="2015" name="Genome Announc.">
        <title>Draft Genome Sequence and Gene Annotation of the Entomopathogenic Fungus Verticillium hemipterigenum.</title>
        <authorList>
            <person name="Horn F."/>
            <person name="Habel A."/>
            <person name="Scharf D.H."/>
            <person name="Dworschak J."/>
            <person name="Brakhage A.A."/>
            <person name="Guthke R."/>
            <person name="Hertweck C."/>
            <person name="Linde J."/>
        </authorList>
    </citation>
    <scope>NUCLEOTIDE SEQUENCE [LARGE SCALE GENOMIC DNA]</scope>
</reference>
<dbReference type="SUPFAM" id="SSF53335">
    <property type="entry name" value="S-adenosyl-L-methionine-dependent methyltransferases"/>
    <property type="match status" value="1"/>
</dbReference>
<keyword evidence="8" id="KW-1185">Reference proteome</keyword>
<dbReference type="GO" id="GO:0003677">
    <property type="term" value="F:DNA binding"/>
    <property type="evidence" value="ECO:0007669"/>
    <property type="project" value="TreeGrafter"/>
</dbReference>
<sequence>MNGLDEVTEPCELVCRVGDDTERGFRMRHLFRRRDVDSAASNARPNELVYSETFVTISEARIISPCKVRFFLPGEEVCTPYDRDGTACCFFITHRMTDVPPLEFIEISQVPESFKQGYEPNDTAIPKLKGLDLFCGGGNFGRGLEEAGFMDYNWANDISHDAMRTYMANVKPGSRIKPFVGSIDDLVASTLKGTSRDNIPSIGEVDFISGGSPCQGFSALTNDKTADVQLKNQSLVAAFASCVDIHRPRYGVLENVTGIIQNNQHRGRDVCSQLICALVGMGYQLRLCYTEAYSFGASQRRGRIFIVFTRGGLELPKPPLESHTTPPTGYVRSFGRLPTGEGMIQPGDDRPRPFRFRSAREECKDLPPIHDGKVDICVPFPDHRIPIGMTDTLQRRVVRIPICPYGMNFSKAFYGEGGVNGAKPVIPYSDGTVFSDSLHVHSSKTALNVSRQSNMLGRMYPDRLIETIVTKCSPMDAKHGRVLHWEEPRVISLMEARRAQGFRDEEIILGTPDQAYRIVGNSVPRQVALALGVSFADAHRTKLEIELGNPAANSYDTDKGKKLVRRHPDGSSEEAE</sequence>
<dbReference type="PROSITE" id="PS00094">
    <property type="entry name" value="C5_MTASE_1"/>
    <property type="match status" value="1"/>
</dbReference>
<dbReference type="OrthoDB" id="5376140at2759"/>
<gene>
    <name evidence="7" type="ORF">VHEMI10452</name>
</gene>
<comment type="similarity">
    <text evidence="5">Belongs to the class I-like SAM-binding methyltransferase superfamily. C5-methyltransferase family.</text>
</comment>
<dbReference type="InterPro" id="IPR050390">
    <property type="entry name" value="C5-Methyltransferase"/>
</dbReference>
<evidence type="ECO:0000256" key="2">
    <source>
        <dbReference type="ARBA" id="ARBA00022603"/>
    </source>
</evidence>
<feature type="compositionally biased region" description="Basic and acidic residues" evidence="6">
    <location>
        <begin position="556"/>
        <end position="570"/>
    </location>
</feature>
<dbReference type="EMBL" id="CDHN01000008">
    <property type="protein sequence ID" value="CEJ94948.1"/>
    <property type="molecule type" value="Genomic_DNA"/>
</dbReference>
<dbReference type="InterPro" id="IPR029063">
    <property type="entry name" value="SAM-dependent_MTases_sf"/>
</dbReference>
<evidence type="ECO:0000313" key="8">
    <source>
        <dbReference type="Proteomes" id="UP000039046"/>
    </source>
</evidence>
<dbReference type="HOGENOM" id="CLU_505289_0_0_1"/>
<dbReference type="EC" id="2.1.1.37" evidence="1"/>
<evidence type="ECO:0000256" key="4">
    <source>
        <dbReference type="ARBA" id="ARBA00022691"/>
    </source>
</evidence>
<dbReference type="Gene3D" id="3.40.50.150">
    <property type="entry name" value="Vaccinia Virus protein VP39"/>
    <property type="match status" value="1"/>
</dbReference>
<dbReference type="Proteomes" id="UP000039046">
    <property type="component" value="Unassembled WGS sequence"/>
</dbReference>
<dbReference type="InterPro" id="IPR018117">
    <property type="entry name" value="C5_DNA_meth_AS"/>
</dbReference>
<dbReference type="GO" id="GO:0005634">
    <property type="term" value="C:nucleus"/>
    <property type="evidence" value="ECO:0007669"/>
    <property type="project" value="TreeGrafter"/>
</dbReference>
<evidence type="ECO:0000256" key="6">
    <source>
        <dbReference type="SAM" id="MobiDB-lite"/>
    </source>
</evidence>
<feature type="active site" evidence="5">
    <location>
        <position position="214"/>
    </location>
</feature>
<name>A0A0A1TS64_9HYPO</name>
<accession>A0A0A1TS64</accession>
<dbReference type="PROSITE" id="PS51679">
    <property type="entry name" value="SAM_MT_C5"/>
    <property type="match status" value="1"/>
</dbReference>
<keyword evidence="3 5" id="KW-0808">Transferase</keyword>
<dbReference type="PANTHER" id="PTHR10629">
    <property type="entry name" value="CYTOSINE-SPECIFIC METHYLTRANSFERASE"/>
    <property type="match status" value="1"/>
</dbReference>
<evidence type="ECO:0000256" key="5">
    <source>
        <dbReference type="PROSITE-ProRule" id="PRU01016"/>
    </source>
</evidence>
<dbReference type="AlphaFoldDB" id="A0A0A1TS64"/>
<dbReference type="GO" id="GO:0044027">
    <property type="term" value="P:negative regulation of gene expression via chromosomal CpG island methylation"/>
    <property type="evidence" value="ECO:0007669"/>
    <property type="project" value="TreeGrafter"/>
</dbReference>
<dbReference type="Pfam" id="PF00145">
    <property type="entry name" value="DNA_methylase"/>
    <property type="match status" value="2"/>
</dbReference>
<dbReference type="Gene3D" id="3.90.120.10">
    <property type="entry name" value="DNA Methylase, subunit A, domain 2"/>
    <property type="match status" value="1"/>
</dbReference>
<dbReference type="PANTHER" id="PTHR10629:SF54">
    <property type="entry name" value="DNA METHYLTRANSFERASE DIM-2"/>
    <property type="match status" value="1"/>
</dbReference>
<organism evidence="7 8">
    <name type="scientific">[Torrubiella] hemipterigena</name>
    <dbReference type="NCBI Taxonomy" id="1531966"/>
    <lineage>
        <taxon>Eukaryota</taxon>
        <taxon>Fungi</taxon>
        <taxon>Dikarya</taxon>
        <taxon>Ascomycota</taxon>
        <taxon>Pezizomycotina</taxon>
        <taxon>Sordariomycetes</taxon>
        <taxon>Hypocreomycetidae</taxon>
        <taxon>Hypocreales</taxon>
        <taxon>Clavicipitaceae</taxon>
        <taxon>Clavicipitaceae incertae sedis</taxon>
        <taxon>'Torrubiella' clade</taxon>
    </lineage>
</organism>
<dbReference type="GO" id="GO:0032259">
    <property type="term" value="P:methylation"/>
    <property type="evidence" value="ECO:0007669"/>
    <property type="project" value="UniProtKB-KW"/>
</dbReference>
<dbReference type="InterPro" id="IPR001525">
    <property type="entry name" value="C5_MeTfrase"/>
</dbReference>
<protein>
    <recommendedName>
        <fullName evidence="1">DNA (cytosine-5-)-methyltransferase</fullName>
        <ecNumber evidence="1">2.1.1.37</ecNumber>
    </recommendedName>
</protein>
<evidence type="ECO:0000256" key="1">
    <source>
        <dbReference type="ARBA" id="ARBA00011975"/>
    </source>
</evidence>
<proteinExistence type="inferred from homology"/>